<protein>
    <submittedName>
        <fullName evidence="1">Uncharacterized protein</fullName>
    </submittedName>
</protein>
<proteinExistence type="predicted"/>
<dbReference type="AlphaFoldDB" id="A0A1Z1MT84"/>
<geneLocation type="chloroplast" evidence="1"/>
<name>A0A1Z1MT84_9FLOR</name>
<accession>A0A1Z1MT84</accession>
<keyword evidence="1" id="KW-0934">Plastid</keyword>
<organism evidence="1">
    <name type="scientific">Dictyomenia sonderi</name>
    <dbReference type="NCBI Taxonomy" id="2007178"/>
    <lineage>
        <taxon>Eukaryota</taxon>
        <taxon>Rhodophyta</taxon>
        <taxon>Florideophyceae</taxon>
        <taxon>Rhodymeniophycidae</taxon>
        <taxon>Ceramiales</taxon>
        <taxon>Rhodomelaceae</taxon>
        <taxon>Pterosiphonieae</taxon>
        <taxon>Dictyomenia</taxon>
    </lineage>
</organism>
<dbReference type="RefSeq" id="YP_009399493.1">
    <property type="nucleotide sequence ID" value="NC_035297.1"/>
</dbReference>
<gene>
    <name evidence="1" type="primary">ycf58</name>
</gene>
<sequence>MSENLHLLLNNIKGDWFLQENFYFLHNKKQKKYKERVSFLKNSQNTKFNTVDSIIKNINQQQSGFKIEKVSKHFIAITHTDKNQQVNYKEYIYLINNNFIISLIMIKKLQKKHYVGLKISSYIRLLQE</sequence>
<evidence type="ECO:0000313" key="1">
    <source>
        <dbReference type="EMBL" id="ARW69099.1"/>
    </source>
</evidence>
<dbReference type="EMBL" id="MF101455">
    <property type="protein sequence ID" value="ARW69099.1"/>
    <property type="molecule type" value="Genomic_DNA"/>
</dbReference>
<keyword evidence="1" id="KW-0150">Chloroplast</keyword>
<reference evidence="1" key="1">
    <citation type="journal article" date="2017" name="J. Phycol.">
        <title>Analysis of chloroplast genomes and a supermatrix inform reclassification of the Rhodomelaceae (Rhodophyta).</title>
        <authorList>
            <person name="Diaz-Tapia P."/>
            <person name="Maggs C.A."/>
            <person name="West J.A."/>
            <person name="Verbruggen H."/>
        </authorList>
    </citation>
    <scope>NUCLEOTIDE SEQUENCE</scope>
    <source>
        <strain evidence="1">PD1725</strain>
    </source>
</reference>
<dbReference type="GeneID" id="33349271"/>